<dbReference type="PANTHER" id="PTHR23028:SF134">
    <property type="entry name" value="PUTATIVE (AFU_ORTHOLOGUE AFUA_4G08520)-RELATED"/>
    <property type="match status" value="1"/>
</dbReference>
<feature type="transmembrane region" description="Helical" evidence="2">
    <location>
        <begin position="333"/>
        <end position="349"/>
    </location>
</feature>
<dbReference type="PANTHER" id="PTHR23028">
    <property type="entry name" value="ACETYLTRANSFERASE"/>
    <property type="match status" value="1"/>
</dbReference>
<sequence length="527" mass="60631">MAAQNGNISKEEQEKLIGSETGFSGRDENWSRDIIENIPTVNSILGGISKSVPPPSAFSPRKMTLRNMYSWPPPDSSRDTAWLDGLRGVAAFFVMTYHFTLDWWFALYVEAPYGSLETVSQERHWFDFWRLPLLRIPFASGHTQVSVFFVLSGFVLSWGSLGLIRARRADKLANNLGSAVFRRWLRLYLPCFAIAFFQFLELRSGWRGITNKERMPSFWAQLSDFIFSCNSYAEPFVLDRNNWNSLHGYDWTMWTIPYEFAGSLCVFLVVLACARIQSYRKRSFVIGFLSLYAFWEAKWSYQLFLSGVWIADHVRELGGFEAIARNSNSTTRMRWFLVLIVGLLLAGNPEPSEAYSRPGYAWLDKLVTFQWYLIEGGGRLWWNWAGILIILSCCHLPGIQKLFSTRICRYLGRISFMIYITHRIILNGIGTHIKRFIFDLFGRGPYIDVPRVPGIWHPIITLCIFIILWAIHLPMVILFANWAEILIDAPSTRFAKWVDEQFVGGTQERPSAEPVLPTNESNGKPIA</sequence>
<feature type="transmembrane region" description="Helical" evidence="2">
    <location>
        <begin position="455"/>
        <end position="483"/>
    </location>
</feature>
<keyword evidence="2" id="KW-1133">Transmembrane helix</keyword>
<protein>
    <recommendedName>
        <fullName evidence="3">Acyltransferase 3 domain-containing protein</fullName>
    </recommendedName>
</protein>
<accession>A0A6H0XX89</accession>
<keyword evidence="5" id="KW-1185">Reference proteome</keyword>
<dbReference type="Proteomes" id="UP000503462">
    <property type="component" value="Chromosome 3"/>
</dbReference>
<dbReference type="InterPro" id="IPR002656">
    <property type="entry name" value="Acyl_transf_3_dom"/>
</dbReference>
<organism evidence="4 5">
    <name type="scientific">Peltaster fructicola</name>
    <dbReference type="NCBI Taxonomy" id="286661"/>
    <lineage>
        <taxon>Eukaryota</taxon>
        <taxon>Fungi</taxon>
        <taxon>Dikarya</taxon>
        <taxon>Ascomycota</taxon>
        <taxon>Pezizomycotina</taxon>
        <taxon>Dothideomycetes</taxon>
        <taxon>Dothideomycetes incertae sedis</taxon>
        <taxon>Peltaster</taxon>
    </lineage>
</organism>
<dbReference type="EMBL" id="CP051141">
    <property type="protein sequence ID" value="QIW99039.1"/>
    <property type="molecule type" value="Genomic_DNA"/>
</dbReference>
<dbReference type="InterPro" id="IPR050879">
    <property type="entry name" value="Acyltransferase_3"/>
</dbReference>
<feature type="compositionally biased region" description="Polar residues" evidence="1">
    <location>
        <begin position="518"/>
        <end position="527"/>
    </location>
</feature>
<evidence type="ECO:0000259" key="3">
    <source>
        <dbReference type="Pfam" id="PF01757"/>
    </source>
</evidence>
<feature type="transmembrane region" description="Helical" evidence="2">
    <location>
        <begin position="86"/>
        <end position="106"/>
    </location>
</feature>
<feature type="transmembrane region" description="Helical" evidence="2">
    <location>
        <begin position="145"/>
        <end position="164"/>
    </location>
</feature>
<proteinExistence type="predicted"/>
<dbReference type="OrthoDB" id="5819582at2759"/>
<keyword evidence="2" id="KW-0472">Membrane</keyword>
<feature type="transmembrane region" description="Helical" evidence="2">
    <location>
        <begin position="184"/>
        <end position="200"/>
    </location>
</feature>
<feature type="region of interest" description="Disordered" evidence="1">
    <location>
        <begin position="1"/>
        <end position="24"/>
    </location>
</feature>
<gene>
    <name evidence="4" type="ORF">AMS68_004557</name>
</gene>
<keyword evidence="2" id="KW-0812">Transmembrane</keyword>
<feature type="transmembrane region" description="Helical" evidence="2">
    <location>
        <begin position="381"/>
        <end position="398"/>
    </location>
</feature>
<evidence type="ECO:0000256" key="1">
    <source>
        <dbReference type="SAM" id="MobiDB-lite"/>
    </source>
</evidence>
<dbReference type="AlphaFoldDB" id="A0A6H0XX89"/>
<evidence type="ECO:0000313" key="4">
    <source>
        <dbReference type="EMBL" id="QIW99039.1"/>
    </source>
</evidence>
<evidence type="ECO:0000256" key="2">
    <source>
        <dbReference type="SAM" id="Phobius"/>
    </source>
</evidence>
<reference evidence="4 5" key="1">
    <citation type="journal article" date="2016" name="Sci. Rep.">
        <title>Peltaster fructicola genome reveals evolution from an invasive phytopathogen to an ectophytic parasite.</title>
        <authorList>
            <person name="Xu C."/>
            <person name="Chen H."/>
            <person name="Gleason M.L."/>
            <person name="Xu J.R."/>
            <person name="Liu H."/>
            <person name="Zhang R."/>
            <person name="Sun G."/>
        </authorList>
    </citation>
    <scope>NUCLEOTIDE SEQUENCE [LARGE SCALE GENOMIC DNA]</scope>
    <source>
        <strain evidence="4 5">LNHT1506</strain>
    </source>
</reference>
<dbReference type="Pfam" id="PF01757">
    <property type="entry name" value="Acyl_transf_3"/>
    <property type="match status" value="1"/>
</dbReference>
<feature type="region of interest" description="Disordered" evidence="1">
    <location>
        <begin position="508"/>
        <end position="527"/>
    </location>
</feature>
<feature type="transmembrane region" description="Helical" evidence="2">
    <location>
        <begin position="410"/>
        <end position="430"/>
    </location>
</feature>
<dbReference type="GO" id="GO:0016747">
    <property type="term" value="F:acyltransferase activity, transferring groups other than amino-acyl groups"/>
    <property type="evidence" value="ECO:0007669"/>
    <property type="project" value="InterPro"/>
</dbReference>
<name>A0A6H0XX89_9PEZI</name>
<feature type="transmembrane region" description="Helical" evidence="2">
    <location>
        <begin position="251"/>
        <end position="274"/>
    </location>
</feature>
<feature type="domain" description="Acyltransferase 3" evidence="3">
    <location>
        <begin position="81"/>
        <end position="470"/>
    </location>
</feature>
<evidence type="ECO:0000313" key="5">
    <source>
        <dbReference type="Proteomes" id="UP000503462"/>
    </source>
</evidence>